<dbReference type="Proteomes" id="UP000628840">
    <property type="component" value="Unassembled WGS sequence"/>
</dbReference>
<comment type="caution">
    <text evidence="1">The sequence shown here is derived from an EMBL/GenBank/DDBJ whole genome shotgun (WGS) entry which is preliminary data.</text>
</comment>
<sequence>MESLQQGRVSQEGTQDFNTRTWQQIYYYQDLTAAGSDSGYLRYREEDGMVFNSEGGVTREANGLSKIVGGNRSEPNLSGDVVYAYLIQAEDCLITVSPSLTAWGERKEGTEDVIQYSWLSSAVKSE</sequence>
<evidence type="ECO:0000313" key="1">
    <source>
        <dbReference type="EMBL" id="GGL44033.1"/>
    </source>
</evidence>
<reference evidence="1 2" key="1">
    <citation type="journal article" date="2019" name="Int. J. Syst. Evol. Microbiol.">
        <title>The Global Catalogue of Microorganisms (GCM) 10K type strain sequencing project: providing services to taxonomists for standard genome sequencing and annotation.</title>
        <authorList>
            <consortium name="The Broad Institute Genomics Platform"/>
            <consortium name="The Broad Institute Genome Sequencing Center for Infectious Disease"/>
            <person name="Wu L."/>
            <person name="Ma J."/>
        </authorList>
    </citation>
    <scope>NUCLEOTIDE SEQUENCE [LARGE SCALE GENOMIC DNA]</scope>
    <source>
        <strain evidence="1 2">JCM 19585</strain>
    </source>
</reference>
<proteinExistence type="predicted"/>
<accession>A0A830FDD0</accession>
<gene>
    <name evidence="1" type="ORF">GCM10009037_29330</name>
</gene>
<organism evidence="1 2">
    <name type="scientific">Halarchaeum grantii</name>
    <dbReference type="NCBI Taxonomy" id="1193105"/>
    <lineage>
        <taxon>Archaea</taxon>
        <taxon>Methanobacteriati</taxon>
        <taxon>Methanobacteriota</taxon>
        <taxon>Stenosarchaea group</taxon>
        <taxon>Halobacteria</taxon>
        <taxon>Halobacteriales</taxon>
        <taxon>Halobacteriaceae</taxon>
    </lineage>
</organism>
<name>A0A830FDD0_9EURY</name>
<dbReference type="EMBL" id="BMPF01000007">
    <property type="protein sequence ID" value="GGL44033.1"/>
    <property type="molecule type" value="Genomic_DNA"/>
</dbReference>
<protein>
    <submittedName>
        <fullName evidence="1">Uncharacterized protein</fullName>
    </submittedName>
</protein>
<keyword evidence="2" id="KW-1185">Reference proteome</keyword>
<evidence type="ECO:0000313" key="2">
    <source>
        <dbReference type="Proteomes" id="UP000628840"/>
    </source>
</evidence>
<dbReference type="AlphaFoldDB" id="A0A830FDD0"/>